<name>A0AAI9Y2G1_9PEZI</name>
<organism evidence="2 3">
    <name type="scientific">Colletotrichum cuscutae</name>
    <dbReference type="NCBI Taxonomy" id="1209917"/>
    <lineage>
        <taxon>Eukaryota</taxon>
        <taxon>Fungi</taxon>
        <taxon>Dikarya</taxon>
        <taxon>Ascomycota</taxon>
        <taxon>Pezizomycotina</taxon>
        <taxon>Sordariomycetes</taxon>
        <taxon>Hypocreomycetidae</taxon>
        <taxon>Glomerellales</taxon>
        <taxon>Glomerellaceae</taxon>
        <taxon>Colletotrichum</taxon>
        <taxon>Colletotrichum acutatum species complex</taxon>
    </lineage>
</organism>
<reference evidence="2" key="1">
    <citation type="submission" date="2016-11" db="EMBL/GenBank/DDBJ databases">
        <title>The genome sequence of Colletotrichum cuscutae.</title>
        <authorList>
            <person name="Baroncelli R."/>
        </authorList>
    </citation>
    <scope>NUCLEOTIDE SEQUENCE</scope>
    <source>
        <strain evidence="2">IMI 304802</strain>
    </source>
</reference>
<accession>A0AAI9Y2G1</accession>
<evidence type="ECO:0000313" key="2">
    <source>
        <dbReference type="EMBL" id="KAK1474581.1"/>
    </source>
</evidence>
<dbReference type="EMBL" id="MPDP01000158">
    <property type="protein sequence ID" value="KAK1474581.1"/>
    <property type="molecule type" value="Genomic_DNA"/>
</dbReference>
<protein>
    <submittedName>
        <fullName evidence="2">Uncharacterized protein</fullName>
    </submittedName>
</protein>
<dbReference type="AlphaFoldDB" id="A0AAI9Y2G1"/>
<feature type="compositionally biased region" description="Low complexity" evidence="1">
    <location>
        <begin position="8"/>
        <end position="21"/>
    </location>
</feature>
<evidence type="ECO:0000256" key="1">
    <source>
        <dbReference type="SAM" id="MobiDB-lite"/>
    </source>
</evidence>
<evidence type="ECO:0000313" key="3">
    <source>
        <dbReference type="Proteomes" id="UP001239213"/>
    </source>
</evidence>
<comment type="caution">
    <text evidence="2">The sequence shown here is derived from an EMBL/GenBank/DDBJ whole genome shotgun (WGS) entry which is preliminary data.</text>
</comment>
<dbReference type="Proteomes" id="UP001239213">
    <property type="component" value="Unassembled WGS sequence"/>
</dbReference>
<gene>
    <name evidence="2" type="ORF">CCUS01_17017</name>
</gene>
<sequence>MGRCFGKGATPTSAAAAVARRPGGRDGTPYEGRIRSRKPPPSQPHCTGNGGGVELLLLASQRASRPKFDANSLVCGACWPPEQLSDTSRVMTRHFDRCCKAGYSCQESGSARPCIYNALDPFQGTMEARRHVYPEPRRQDAPPRPHRFDFQVFRLVGSNFQLTDAIDHEESAWIPWRTSSPASWLPPFITSPSCSVGRSPPHPSHFTGPTPPTSNPFDIGIVLLSQLSTTPTQQYPAFADPRRSLCHSATPGAAPCARNTLAANHIG</sequence>
<feature type="region of interest" description="Disordered" evidence="1">
    <location>
        <begin position="1"/>
        <end position="51"/>
    </location>
</feature>
<keyword evidence="3" id="KW-1185">Reference proteome</keyword>
<proteinExistence type="predicted"/>